<protein>
    <submittedName>
        <fullName evidence="2">Damage-inducible protein DinB</fullName>
    </submittedName>
</protein>
<feature type="domain" description="DinB-like" evidence="1">
    <location>
        <begin position="12"/>
        <end position="145"/>
    </location>
</feature>
<comment type="caution">
    <text evidence="2">The sequence shown here is derived from an EMBL/GenBank/DDBJ whole genome shotgun (WGS) entry which is preliminary data.</text>
</comment>
<name>A0ABT9VNX7_9BACI</name>
<evidence type="ECO:0000259" key="1">
    <source>
        <dbReference type="Pfam" id="PF12867"/>
    </source>
</evidence>
<dbReference type="SUPFAM" id="SSF109854">
    <property type="entry name" value="DinB/YfiT-like putative metalloenzymes"/>
    <property type="match status" value="1"/>
</dbReference>
<dbReference type="InterPro" id="IPR024775">
    <property type="entry name" value="DinB-like"/>
</dbReference>
<keyword evidence="3" id="KW-1185">Reference proteome</keyword>
<dbReference type="Proteomes" id="UP001225646">
    <property type="component" value="Unassembled WGS sequence"/>
</dbReference>
<sequence>MEAKTLFDFYRYVRANTLQLLENVTEEALDVIPDGHNNSIRWNAGHILVSETFFFGAFLKNAKAKEYVDLFKMGTSPRQYVKNPPHISEIKQLLKDQQDELLQALEGHLEDVLPKPITIQNVELKTVKDIVHFSLYHEGLHQGVINSLRKTVSTNR</sequence>
<evidence type="ECO:0000313" key="3">
    <source>
        <dbReference type="Proteomes" id="UP001225646"/>
    </source>
</evidence>
<dbReference type="InterPro" id="IPR034660">
    <property type="entry name" value="DinB/YfiT-like"/>
</dbReference>
<dbReference type="Pfam" id="PF12867">
    <property type="entry name" value="DinB_2"/>
    <property type="match status" value="1"/>
</dbReference>
<gene>
    <name evidence="2" type="ORF">J2S06_001760</name>
</gene>
<accession>A0ABT9VNX7</accession>
<proteinExistence type="predicted"/>
<reference evidence="2 3" key="1">
    <citation type="submission" date="2023-07" db="EMBL/GenBank/DDBJ databases">
        <title>Genomic Encyclopedia of Type Strains, Phase IV (KMG-IV): sequencing the most valuable type-strain genomes for metagenomic binning, comparative biology and taxonomic classification.</title>
        <authorList>
            <person name="Goeker M."/>
        </authorList>
    </citation>
    <scope>NUCLEOTIDE SEQUENCE [LARGE SCALE GENOMIC DNA]</scope>
    <source>
        <strain evidence="2 3">DSM 19092</strain>
    </source>
</reference>
<organism evidence="2 3">
    <name type="scientific">Aeribacillus alveayuensis</name>
    <dbReference type="NCBI Taxonomy" id="279215"/>
    <lineage>
        <taxon>Bacteria</taxon>
        <taxon>Bacillati</taxon>
        <taxon>Bacillota</taxon>
        <taxon>Bacilli</taxon>
        <taxon>Bacillales</taxon>
        <taxon>Bacillaceae</taxon>
        <taxon>Aeribacillus</taxon>
    </lineage>
</organism>
<dbReference type="EMBL" id="JAUSTR010000005">
    <property type="protein sequence ID" value="MDQ0162683.1"/>
    <property type="molecule type" value="Genomic_DNA"/>
</dbReference>
<dbReference type="RefSeq" id="WP_044894922.1">
    <property type="nucleotide sequence ID" value="NZ_JAUSTR010000005.1"/>
</dbReference>
<evidence type="ECO:0000313" key="2">
    <source>
        <dbReference type="EMBL" id="MDQ0162683.1"/>
    </source>
</evidence>
<dbReference type="Gene3D" id="1.20.120.450">
    <property type="entry name" value="dinb family like domain"/>
    <property type="match status" value="1"/>
</dbReference>